<dbReference type="AlphaFoldDB" id="A0AB39V191"/>
<keyword evidence="1" id="KW-0472">Membrane</keyword>
<dbReference type="EMBL" id="CP165647">
    <property type="protein sequence ID" value="XDU61355.1"/>
    <property type="molecule type" value="Genomic_DNA"/>
</dbReference>
<name>A0AB39V191_9FUSO</name>
<evidence type="ECO:0000256" key="1">
    <source>
        <dbReference type="SAM" id="Phobius"/>
    </source>
</evidence>
<dbReference type="RefSeq" id="WP_369714862.1">
    <property type="nucleotide sequence ID" value="NZ_CP165647.1"/>
</dbReference>
<feature type="transmembrane region" description="Helical" evidence="1">
    <location>
        <begin position="50"/>
        <end position="70"/>
    </location>
</feature>
<protein>
    <submittedName>
        <fullName evidence="2">Zinc ribbon domain-containing protein</fullName>
    </submittedName>
</protein>
<reference evidence="2" key="1">
    <citation type="submission" date="2024-07" db="EMBL/GenBank/DDBJ databases">
        <authorList>
            <person name="Li X.-J."/>
            <person name="Wang X."/>
        </authorList>
    </citation>
    <scope>NUCLEOTIDE SEQUENCE</scope>
    <source>
        <strain evidence="2">HSP-536</strain>
    </source>
</reference>
<feature type="transmembrane region" description="Helical" evidence="1">
    <location>
        <begin position="285"/>
        <end position="306"/>
    </location>
</feature>
<keyword evidence="1" id="KW-1133">Transmembrane helix</keyword>
<gene>
    <name evidence="2" type="ORF">AB8B28_06730</name>
</gene>
<sequence length="553" mass="64402">MFQKSRKNIKKKKRYDKKMFIFPLIVWIIGFIICFITFKRSSPEKILSLPSFSGYIMLGLGTGLFFHALIREKYRLKLKIGFPLKILFPAYPIVEDYDQLTSDMSSFKESYSEFMNNIDSSKSNSKIQNYATQLLWHCIYLQKKRMEKLDVQIKLESSRLSYSKKSAPVRSALYFDGKYNVNDVYEEIYSVRTFRHENHDIKRVYNKEVAHYTFLSARNVGKEKVVCPNCGSISSRSNLIDGCDFCGTKFTIEDLDNRVASFGFRRDFQVSEGKRKAIKKLIYPWVYFMGAISFAYMGFLMPFFIVFKDFNVPLKLVIPLLFCLVIMGLIITSFTAFCGFFLTNVLMIFIVPTVIFFNICFKSLNAAMNYKLVYRSRKEQDQENKMAYKVREIDPLFSIQSFFGGVQNKLYAIHFADKKNQVNASSDLDLSKYLLKKYENVVDIETLSLSMTSYRIKEGVQIATVIASLLLREYRNNKIKNRVEYVKMQLEKSEHCKTQAVCGPSILKCEKCGGNLSLLEGKTCKFCGNELDMREHDWIITKYSSIQKQKKHK</sequence>
<proteinExistence type="predicted"/>
<accession>A0AB39V191</accession>
<feature type="transmembrane region" description="Helical" evidence="1">
    <location>
        <begin position="20"/>
        <end position="38"/>
    </location>
</feature>
<organism evidence="2">
    <name type="scientific">Leptotrichia alba</name>
    <dbReference type="NCBI Taxonomy" id="3239304"/>
    <lineage>
        <taxon>Bacteria</taxon>
        <taxon>Fusobacteriati</taxon>
        <taxon>Fusobacteriota</taxon>
        <taxon>Fusobacteriia</taxon>
        <taxon>Fusobacteriales</taxon>
        <taxon>Leptotrichiaceae</taxon>
        <taxon>Leptotrichia</taxon>
    </lineage>
</organism>
<feature type="transmembrane region" description="Helical" evidence="1">
    <location>
        <begin position="312"/>
        <end position="331"/>
    </location>
</feature>
<keyword evidence="1" id="KW-0812">Transmembrane</keyword>
<dbReference type="KEGG" id="lala:AB8B28_06730"/>
<feature type="transmembrane region" description="Helical" evidence="1">
    <location>
        <begin position="338"/>
        <end position="359"/>
    </location>
</feature>
<evidence type="ECO:0000313" key="2">
    <source>
        <dbReference type="EMBL" id="XDU61355.1"/>
    </source>
</evidence>